<keyword evidence="2" id="KW-0378">Hydrolase</keyword>
<dbReference type="InterPro" id="IPR000073">
    <property type="entry name" value="AB_hydrolase_1"/>
</dbReference>
<accession>A0ABS8PAT2</accession>
<evidence type="ECO:0000313" key="2">
    <source>
        <dbReference type="EMBL" id="MCD2194109.1"/>
    </source>
</evidence>
<sequence length="251" mass="27537">MPYAPVNGLSLYYEEHGSGGVPLLLVPGGHLTIDLNYDDVLPALSSRRRVVAVEQQGHGRTADVDRTPTLPNLADDLVGLLDHLGLERVDVLGFSLGGLAAMDAAIRYPDRFERFVFGSGHVRPDGYHPEIFDPSRWATSTRMPTAEDFAAMQREHERLAPPGDAGLDAFMAKLQPTIQGFTGWSDEELARVRARTLIMIADHDFVAVEHAALELELIPDARLAVIPNATHNGLLHRADVVLPILEDFLAR</sequence>
<dbReference type="PANTHER" id="PTHR43433:SF5">
    <property type="entry name" value="AB HYDROLASE-1 DOMAIN-CONTAINING PROTEIN"/>
    <property type="match status" value="1"/>
</dbReference>
<dbReference type="PRINTS" id="PR00111">
    <property type="entry name" value="ABHYDROLASE"/>
</dbReference>
<organism evidence="2 3">
    <name type="scientific">Actinomycetospora endophytica</name>
    <dbReference type="NCBI Taxonomy" id="2291215"/>
    <lineage>
        <taxon>Bacteria</taxon>
        <taxon>Bacillati</taxon>
        <taxon>Actinomycetota</taxon>
        <taxon>Actinomycetes</taxon>
        <taxon>Pseudonocardiales</taxon>
        <taxon>Pseudonocardiaceae</taxon>
        <taxon>Actinomycetospora</taxon>
    </lineage>
</organism>
<evidence type="ECO:0000313" key="3">
    <source>
        <dbReference type="Proteomes" id="UP001199469"/>
    </source>
</evidence>
<keyword evidence="3" id="KW-1185">Reference proteome</keyword>
<dbReference type="GO" id="GO:0016787">
    <property type="term" value="F:hydrolase activity"/>
    <property type="evidence" value="ECO:0007669"/>
    <property type="project" value="UniProtKB-KW"/>
</dbReference>
<proteinExistence type="predicted"/>
<dbReference type="InterPro" id="IPR029058">
    <property type="entry name" value="AB_hydrolase_fold"/>
</dbReference>
<protein>
    <submittedName>
        <fullName evidence="2">Alpha/beta hydrolase</fullName>
    </submittedName>
</protein>
<dbReference type="InterPro" id="IPR050471">
    <property type="entry name" value="AB_hydrolase"/>
</dbReference>
<name>A0ABS8PAT2_9PSEU</name>
<dbReference type="RefSeq" id="WP_230733698.1">
    <property type="nucleotide sequence ID" value="NZ_JAJNDB010000002.1"/>
</dbReference>
<feature type="domain" description="AB hydrolase-1" evidence="1">
    <location>
        <begin position="23"/>
        <end position="240"/>
    </location>
</feature>
<dbReference type="Pfam" id="PF12697">
    <property type="entry name" value="Abhydrolase_6"/>
    <property type="match status" value="1"/>
</dbReference>
<dbReference type="Proteomes" id="UP001199469">
    <property type="component" value="Unassembled WGS sequence"/>
</dbReference>
<dbReference type="EMBL" id="JAJNDB010000002">
    <property type="protein sequence ID" value="MCD2194109.1"/>
    <property type="molecule type" value="Genomic_DNA"/>
</dbReference>
<reference evidence="2 3" key="1">
    <citation type="submission" date="2021-11" db="EMBL/GenBank/DDBJ databases">
        <title>Draft genome sequence of Actinomycetospora sp. SF1 isolated from the rhizosphere soil.</title>
        <authorList>
            <person name="Duangmal K."/>
            <person name="Chantavorakit T."/>
        </authorList>
    </citation>
    <scope>NUCLEOTIDE SEQUENCE [LARGE SCALE GENOMIC DNA]</scope>
    <source>
        <strain evidence="2 3">TBRC 5722</strain>
    </source>
</reference>
<dbReference type="SUPFAM" id="SSF53474">
    <property type="entry name" value="alpha/beta-Hydrolases"/>
    <property type="match status" value="1"/>
</dbReference>
<dbReference type="PANTHER" id="PTHR43433">
    <property type="entry name" value="HYDROLASE, ALPHA/BETA FOLD FAMILY PROTEIN"/>
    <property type="match status" value="1"/>
</dbReference>
<evidence type="ECO:0000259" key="1">
    <source>
        <dbReference type="Pfam" id="PF12697"/>
    </source>
</evidence>
<gene>
    <name evidence="2" type="ORF">LQ327_12060</name>
</gene>
<comment type="caution">
    <text evidence="2">The sequence shown here is derived from an EMBL/GenBank/DDBJ whole genome shotgun (WGS) entry which is preliminary data.</text>
</comment>
<dbReference type="Gene3D" id="3.40.50.1820">
    <property type="entry name" value="alpha/beta hydrolase"/>
    <property type="match status" value="1"/>
</dbReference>